<dbReference type="InterPro" id="IPR016149">
    <property type="entry name" value="Casein_kin_II_reg-sub_N"/>
</dbReference>
<protein>
    <recommendedName>
        <fullName evidence="2">Casein kinase II subunit beta</fullName>
        <shortName evidence="2">CK II beta</shortName>
    </recommendedName>
</protein>
<dbReference type="EMBL" id="CP012524">
    <property type="protein sequence ID" value="ALC42778.1"/>
    <property type="molecule type" value="Genomic_DNA"/>
</dbReference>
<evidence type="ECO:0000313" key="4">
    <source>
        <dbReference type="EMBL" id="ALC42778.1"/>
    </source>
</evidence>
<dbReference type="Proteomes" id="UP000494163">
    <property type="component" value="Chromosome 2R"/>
</dbReference>
<dbReference type="GO" id="GO:0005737">
    <property type="term" value="C:cytoplasm"/>
    <property type="evidence" value="ECO:0007669"/>
    <property type="project" value="TreeGrafter"/>
</dbReference>
<dbReference type="AlphaFoldDB" id="A0A0M4E7Q4"/>
<proteinExistence type="inferred from homology"/>
<evidence type="ECO:0000256" key="3">
    <source>
        <dbReference type="SAM" id="MobiDB-lite"/>
    </source>
</evidence>
<dbReference type="GO" id="GO:0005956">
    <property type="term" value="C:protein kinase CK2 complex"/>
    <property type="evidence" value="ECO:0007669"/>
    <property type="project" value="UniProtKB-UniRule"/>
</dbReference>
<dbReference type="Gene3D" id="1.10.1820.10">
    <property type="entry name" value="protein kinase ck2 holoenzyme, chain C, domain 1"/>
    <property type="match status" value="1"/>
</dbReference>
<evidence type="ECO:0000256" key="2">
    <source>
        <dbReference type="RuleBase" id="RU361268"/>
    </source>
</evidence>
<organism evidence="4 5">
    <name type="scientific">Drosophila busckii</name>
    <name type="common">Fruit fly</name>
    <dbReference type="NCBI Taxonomy" id="30019"/>
    <lineage>
        <taxon>Eukaryota</taxon>
        <taxon>Metazoa</taxon>
        <taxon>Ecdysozoa</taxon>
        <taxon>Arthropoda</taxon>
        <taxon>Hexapoda</taxon>
        <taxon>Insecta</taxon>
        <taxon>Pterygota</taxon>
        <taxon>Neoptera</taxon>
        <taxon>Endopterygota</taxon>
        <taxon>Diptera</taxon>
        <taxon>Brachycera</taxon>
        <taxon>Muscomorpha</taxon>
        <taxon>Ephydroidea</taxon>
        <taxon>Drosophilidae</taxon>
        <taxon>Drosophila</taxon>
    </lineage>
</organism>
<dbReference type="STRING" id="30019.A0A0M4E7Q4"/>
<dbReference type="OrthoDB" id="3971593at2759"/>
<dbReference type="Pfam" id="PF01214">
    <property type="entry name" value="CK_II_beta"/>
    <property type="match status" value="1"/>
</dbReference>
<dbReference type="FunFam" id="2.20.25.20:FF:000001">
    <property type="entry name" value="Casein kinase II subunit beta"/>
    <property type="match status" value="1"/>
</dbReference>
<reference evidence="4 5" key="1">
    <citation type="submission" date="2015-08" db="EMBL/GenBank/DDBJ databases">
        <title>Ancestral chromatin configuration constrains chromatin evolution on differentiating sex chromosomes in Drosophila.</title>
        <authorList>
            <person name="Zhou Q."/>
            <person name="Bachtrog D."/>
        </authorList>
    </citation>
    <scope>NUCLEOTIDE SEQUENCE [LARGE SCALE GENOMIC DNA]</scope>
    <source>
        <tissue evidence="4">Whole larvae</tissue>
    </source>
</reference>
<feature type="region of interest" description="Disordered" evidence="3">
    <location>
        <begin position="211"/>
        <end position="240"/>
    </location>
</feature>
<dbReference type="SUPFAM" id="SSF57798">
    <property type="entry name" value="Casein kinase II beta subunit"/>
    <property type="match status" value="1"/>
</dbReference>
<comment type="subunit">
    <text evidence="2">Tetramer of two alpha and two beta subunits.</text>
</comment>
<dbReference type="PRINTS" id="PR00472">
    <property type="entry name" value="CASNKINASEII"/>
</dbReference>
<dbReference type="PANTHER" id="PTHR11740:SF0">
    <property type="entry name" value="CASEIN KINASE II SUBUNIT BETA"/>
    <property type="match status" value="1"/>
</dbReference>
<dbReference type="Gene3D" id="2.20.25.20">
    <property type="match status" value="1"/>
</dbReference>
<name>A0A0M4E7Q4_DROBS</name>
<dbReference type="FunFam" id="1.10.1820.10:FF:000005">
    <property type="entry name" value="Casein kinase II subunit beta"/>
    <property type="match status" value="1"/>
</dbReference>
<dbReference type="PROSITE" id="PS01101">
    <property type="entry name" value="CK2_BETA"/>
    <property type="match status" value="1"/>
</dbReference>
<dbReference type="GO" id="GO:0019887">
    <property type="term" value="F:protein kinase regulator activity"/>
    <property type="evidence" value="ECO:0007669"/>
    <property type="project" value="InterPro"/>
</dbReference>
<dbReference type="SMART" id="SM01085">
    <property type="entry name" value="CK_II_beta"/>
    <property type="match status" value="1"/>
</dbReference>
<keyword evidence="5" id="KW-1185">Reference proteome</keyword>
<dbReference type="OMA" id="IDWFVGK"/>
<comment type="similarity">
    <text evidence="1 2">Belongs to the casein kinase 2 subunit beta family.</text>
</comment>
<sequence length="255" mass="28812">MSHRYCSASHDGSWISWFLSLPMNEFLCRVPVDYIQDRFNLTGLDAQLGSQLSDALDLVLESEFDTECFQQVETDLDAAAKLYGLIHARYILTARGIDDMCMKYQRGDFGKCPRLYCHSQLMLPVGVSDRFGESHVKLYCARCRDIYQPQAHCAMLDGANFGRSFPHMFFMQLTELLPSPPKEQYTPRIYGFQVHATALMPPERATCSSCSSSSTTTGKALGIRRSKAATKVRPSSGEAIKQRSPMRRFSFTLNQ</sequence>
<gene>
    <name evidence="4" type="ORF">Dbus_chr2Rg2357</name>
</gene>
<dbReference type="InterPro" id="IPR035991">
    <property type="entry name" value="Casein_kinase_II_beta-like"/>
</dbReference>
<dbReference type="InterPro" id="IPR000704">
    <property type="entry name" value="Casein_kinase_II_reg-sub"/>
</dbReference>
<evidence type="ECO:0000256" key="1">
    <source>
        <dbReference type="ARBA" id="ARBA00006941"/>
    </source>
</evidence>
<accession>A0A0M4E7Q4</accession>
<dbReference type="SMR" id="A0A0M4E7Q4"/>
<evidence type="ECO:0000313" key="5">
    <source>
        <dbReference type="Proteomes" id="UP000494163"/>
    </source>
</evidence>
<dbReference type="PANTHER" id="PTHR11740">
    <property type="entry name" value="CASEIN KINASE II SUBUNIT BETA"/>
    <property type="match status" value="1"/>
</dbReference>